<dbReference type="EMBL" id="MQVR01000203">
    <property type="protein sequence ID" value="OKL49896.1"/>
    <property type="molecule type" value="Genomic_DNA"/>
</dbReference>
<feature type="non-terminal residue" evidence="2">
    <location>
        <position position="175"/>
    </location>
</feature>
<feature type="domain" description="Swt1-like HEPN" evidence="1">
    <location>
        <begin position="2"/>
        <end position="96"/>
    </location>
</feature>
<comment type="caution">
    <text evidence="2">The sequence shown here is derived from an EMBL/GenBank/DDBJ whole genome shotgun (WGS) entry which is preliminary data.</text>
</comment>
<feature type="non-terminal residue" evidence="2">
    <location>
        <position position="1"/>
    </location>
</feature>
<proteinExistence type="predicted"/>
<keyword evidence="3" id="KW-1185">Reference proteome</keyword>
<dbReference type="InterPro" id="IPR041650">
    <property type="entry name" value="HEPN_Swt1"/>
</dbReference>
<reference evidence="3" key="1">
    <citation type="submission" date="2016-12" db="EMBL/GenBank/DDBJ databases">
        <authorList>
            <person name="Meng X."/>
        </authorList>
    </citation>
    <scope>NUCLEOTIDE SEQUENCE [LARGE SCALE GENOMIC DNA]</scope>
    <source>
        <strain evidence="3">DSM 19116</strain>
    </source>
</reference>
<gene>
    <name evidence="2" type="ORF">BSZ39_13090</name>
</gene>
<evidence type="ECO:0000259" key="1">
    <source>
        <dbReference type="Pfam" id="PF18731"/>
    </source>
</evidence>
<name>A0A1Q5PQT3_9ACTO</name>
<protein>
    <recommendedName>
        <fullName evidence="1">Swt1-like HEPN domain-containing protein</fullName>
    </recommendedName>
</protein>
<dbReference type="Pfam" id="PF18731">
    <property type="entry name" value="HEPN_Swt1"/>
    <property type="match status" value="1"/>
</dbReference>
<dbReference type="RefSeq" id="WP_245792536.1">
    <property type="nucleotide sequence ID" value="NZ_MQVR01000203.1"/>
</dbReference>
<organism evidence="2 3">
    <name type="scientific">Bowdeniella nasicola</name>
    <dbReference type="NCBI Taxonomy" id="208480"/>
    <lineage>
        <taxon>Bacteria</taxon>
        <taxon>Bacillati</taxon>
        <taxon>Actinomycetota</taxon>
        <taxon>Actinomycetes</taxon>
        <taxon>Actinomycetales</taxon>
        <taxon>Actinomycetaceae</taxon>
        <taxon>Bowdeniella</taxon>
    </lineage>
</organism>
<dbReference type="AlphaFoldDB" id="A0A1Q5PQT3"/>
<dbReference type="Proteomes" id="UP000185628">
    <property type="component" value="Unassembled WGS sequence"/>
</dbReference>
<evidence type="ECO:0000313" key="2">
    <source>
        <dbReference type="EMBL" id="OKL49896.1"/>
    </source>
</evidence>
<evidence type="ECO:0000313" key="3">
    <source>
        <dbReference type="Proteomes" id="UP000185628"/>
    </source>
</evidence>
<sequence>MTRAYNTADWPAAWAKEDAQRKGGPLRTLTKHDVQVQLRAITEQGYHFKDVLSRAQQGFASELRETRNLWAHNEPFSSDDASRALDTIERLLHAVGAVDSAEDVRKLRVDLQRTVFEDQTRKQVKRTKVSLEPGSGLRPWREVIRPHDDVARGAFTASEFAADLHLVHTGQATSP</sequence>
<accession>A0A1Q5PQT3</accession>